<evidence type="ECO:0000256" key="2">
    <source>
        <dbReference type="ARBA" id="ARBA00022737"/>
    </source>
</evidence>
<feature type="compositionally biased region" description="Basic and acidic residues" evidence="7">
    <location>
        <begin position="167"/>
        <end position="179"/>
    </location>
</feature>
<evidence type="ECO:0000256" key="6">
    <source>
        <dbReference type="ARBA" id="ARBA00023242"/>
    </source>
</evidence>
<feature type="domain" description="HTH myb-type" evidence="9">
    <location>
        <begin position="9"/>
        <end position="61"/>
    </location>
</feature>
<dbReference type="SUPFAM" id="SSF46689">
    <property type="entry name" value="Homeodomain-like"/>
    <property type="match status" value="1"/>
</dbReference>
<keyword evidence="4" id="KW-0238">DNA-binding</keyword>
<evidence type="ECO:0000256" key="7">
    <source>
        <dbReference type="SAM" id="MobiDB-lite"/>
    </source>
</evidence>
<dbReference type="InterPro" id="IPR009057">
    <property type="entry name" value="Homeodomain-like_sf"/>
</dbReference>
<gene>
    <name evidence="10" type="primary">R2R3MYB39</name>
</gene>
<dbReference type="FunFam" id="1.10.10.60:FF:000394">
    <property type="entry name" value="MYB transcription factor"/>
    <property type="match status" value="1"/>
</dbReference>
<dbReference type="PANTHER" id="PTHR47994:SF5">
    <property type="entry name" value="F14D16.11-RELATED"/>
    <property type="match status" value="1"/>
</dbReference>
<evidence type="ECO:0000256" key="1">
    <source>
        <dbReference type="ARBA" id="ARBA00004123"/>
    </source>
</evidence>
<keyword evidence="2" id="KW-0677">Repeat</keyword>
<evidence type="ECO:0000313" key="10">
    <source>
        <dbReference type="EMBL" id="ASR18124.1"/>
    </source>
</evidence>
<dbReference type="InterPro" id="IPR001005">
    <property type="entry name" value="SANT/Myb"/>
</dbReference>
<keyword evidence="3" id="KW-0805">Transcription regulation</keyword>
<keyword evidence="6" id="KW-0539">Nucleus</keyword>
<dbReference type="InterPro" id="IPR015495">
    <property type="entry name" value="Myb_TF_plants"/>
</dbReference>
<dbReference type="CDD" id="cd00167">
    <property type="entry name" value="SANT"/>
    <property type="match status" value="2"/>
</dbReference>
<evidence type="ECO:0000256" key="4">
    <source>
        <dbReference type="ARBA" id="ARBA00023125"/>
    </source>
</evidence>
<name>A0A222UAP2_GINBI</name>
<feature type="domain" description="Myb-like" evidence="8">
    <location>
        <begin position="9"/>
        <end position="61"/>
    </location>
</feature>
<dbReference type="GO" id="GO:0005634">
    <property type="term" value="C:nucleus"/>
    <property type="evidence" value="ECO:0007669"/>
    <property type="project" value="UniProtKB-SubCell"/>
</dbReference>
<proteinExistence type="evidence at transcript level"/>
<dbReference type="Gene3D" id="1.10.10.60">
    <property type="entry name" value="Homeodomain-like"/>
    <property type="match status" value="2"/>
</dbReference>
<dbReference type="Pfam" id="PF00249">
    <property type="entry name" value="Myb_DNA-binding"/>
    <property type="match status" value="2"/>
</dbReference>
<comment type="subcellular location">
    <subcellularLocation>
        <location evidence="1">Nucleus</location>
    </subcellularLocation>
</comment>
<dbReference type="PROSITE" id="PS50090">
    <property type="entry name" value="MYB_LIKE"/>
    <property type="match status" value="2"/>
</dbReference>
<feature type="domain" description="HTH myb-type" evidence="9">
    <location>
        <begin position="62"/>
        <end position="116"/>
    </location>
</feature>
<evidence type="ECO:0000259" key="9">
    <source>
        <dbReference type="PROSITE" id="PS51294"/>
    </source>
</evidence>
<dbReference type="FunFam" id="1.10.10.60:FF:000121">
    <property type="entry name" value="Myb transcription factor"/>
    <property type="match status" value="1"/>
</dbReference>
<feature type="region of interest" description="Disordered" evidence="7">
    <location>
        <begin position="167"/>
        <end position="214"/>
    </location>
</feature>
<dbReference type="SMART" id="SM00717">
    <property type="entry name" value="SANT"/>
    <property type="match status" value="2"/>
</dbReference>
<sequence length="393" mass="43332">MGRAPCCAKVGLNRGRWTAEEDDILARYIEAHGEGCWRALPKNAGLLRCGKSCRLRWINYLRSDVKRGNICEEEEELIIKLHNLLGNRWSLIAGRMPGRTDNEIKNYWNTHLSRKLVDRGINPVTHKPLDAKVMPKPSACISNAAKLKKTDECGIVDQVSGITRRDVVLQKPEKEENPRSRVSQKTVEKNAEDSTVKGKRKRTSLKLASSSEGRGQKLKMLGDLKLTEQPSSTVSVQSSCESCSDFDSPPLEAMTSNPSCSDQAQLFCEKASQSAQVEAKENEDYKVQDAGIAVALQEDPSSSFTVNSDSLWDNSFSSQILSSDMDLFGSLETEALFEYCLPNADANSNAESMEMSGDPDELWSFFQSANAGGGDSTYPNSLAWILPPRPPSG</sequence>
<dbReference type="PROSITE" id="PS51294">
    <property type="entry name" value="HTH_MYB"/>
    <property type="match status" value="2"/>
</dbReference>
<dbReference type="PANTHER" id="PTHR47994">
    <property type="entry name" value="F14D16.11-RELATED"/>
    <property type="match status" value="1"/>
</dbReference>
<reference evidence="10" key="1">
    <citation type="journal article" date="2017" name="Physiol. Mol. Biol. Plants">
        <title>Identification and expression analysis under abiotic stress of the R2R3-MYB genes in Ginkgo biloba L.</title>
        <authorList>
            <person name="Liu X."/>
            <person name="Yu W."/>
            <person name="Zhang X."/>
            <person name="Wang G."/>
            <person name="Cao F."/>
            <person name="Cheng H."/>
        </authorList>
    </citation>
    <scope>NUCLEOTIDE SEQUENCE</scope>
</reference>
<evidence type="ECO:0000259" key="8">
    <source>
        <dbReference type="PROSITE" id="PS50090"/>
    </source>
</evidence>
<dbReference type="InterPro" id="IPR017930">
    <property type="entry name" value="Myb_dom"/>
</dbReference>
<evidence type="ECO:0000256" key="5">
    <source>
        <dbReference type="ARBA" id="ARBA00023163"/>
    </source>
</evidence>
<accession>A0A222UAP2</accession>
<keyword evidence="5" id="KW-0804">Transcription</keyword>
<dbReference type="AlphaFoldDB" id="A0A222UAP2"/>
<dbReference type="EMBL" id="KY703750">
    <property type="protein sequence ID" value="ASR18124.1"/>
    <property type="molecule type" value="mRNA"/>
</dbReference>
<evidence type="ECO:0000256" key="3">
    <source>
        <dbReference type="ARBA" id="ARBA00023015"/>
    </source>
</evidence>
<dbReference type="SMR" id="A0A222UAP2"/>
<organism evidence="10">
    <name type="scientific">Ginkgo biloba</name>
    <name type="common">Ginkgo</name>
    <name type="synonym">Maidenhair tree</name>
    <dbReference type="NCBI Taxonomy" id="3311"/>
    <lineage>
        <taxon>Eukaryota</taxon>
        <taxon>Viridiplantae</taxon>
        <taxon>Streptophyta</taxon>
        <taxon>Embryophyta</taxon>
        <taxon>Tracheophyta</taxon>
        <taxon>Spermatophyta</taxon>
        <taxon>Ginkgoidae</taxon>
        <taxon>Ginkgoales</taxon>
        <taxon>Ginkgoaceae</taxon>
        <taxon>Ginkgo</taxon>
    </lineage>
</organism>
<dbReference type="GO" id="GO:0000976">
    <property type="term" value="F:transcription cis-regulatory region binding"/>
    <property type="evidence" value="ECO:0007669"/>
    <property type="project" value="UniProtKB-ARBA"/>
</dbReference>
<feature type="compositionally biased region" description="Basic and acidic residues" evidence="7">
    <location>
        <begin position="186"/>
        <end position="196"/>
    </location>
</feature>
<feature type="domain" description="Myb-like" evidence="8">
    <location>
        <begin position="62"/>
        <end position="112"/>
    </location>
</feature>
<protein>
    <submittedName>
        <fullName evidence="10">R2R3MYB39</fullName>
    </submittedName>
</protein>